<protein>
    <submittedName>
        <fullName evidence="2">Oligopeptide transport system permease protein</fullName>
    </submittedName>
</protein>
<feature type="transmembrane region" description="Helical" evidence="1">
    <location>
        <begin position="41"/>
        <end position="62"/>
    </location>
</feature>
<evidence type="ECO:0000313" key="3">
    <source>
        <dbReference type="Proteomes" id="UP000255091"/>
    </source>
</evidence>
<proteinExistence type="predicted"/>
<dbReference type="EMBL" id="UHAP01000001">
    <property type="protein sequence ID" value="SUK29055.1"/>
    <property type="molecule type" value="Genomic_DNA"/>
</dbReference>
<keyword evidence="1" id="KW-1133">Transmembrane helix</keyword>
<feature type="transmembrane region" description="Helical" evidence="1">
    <location>
        <begin position="14"/>
        <end position="34"/>
    </location>
</feature>
<keyword evidence="1" id="KW-0812">Transmembrane</keyword>
<dbReference type="Proteomes" id="UP000255091">
    <property type="component" value="Unassembled WGS sequence"/>
</dbReference>
<dbReference type="AlphaFoldDB" id="A0A380DKF0"/>
<reference evidence="2 3" key="1">
    <citation type="submission" date="2018-06" db="EMBL/GenBank/DDBJ databases">
        <authorList>
            <consortium name="Pathogen Informatics"/>
            <person name="Doyle S."/>
        </authorList>
    </citation>
    <scope>NUCLEOTIDE SEQUENCE [LARGE SCALE GENOMIC DNA]</scope>
    <source>
        <strain evidence="2 3">NCTC6133</strain>
    </source>
</reference>
<keyword evidence="1" id="KW-0472">Membrane</keyword>
<name>A0A380DKF0_STAAU</name>
<feature type="transmembrane region" description="Helical" evidence="1">
    <location>
        <begin position="74"/>
        <end position="96"/>
    </location>
</feature>
<evidence type="ECO:0000313" key="2">
    <source>
        <dbReference type="EMBL" id="SUK29055.1"/>
    </source>
</evidence>
<gene>
    <name evidence="2" type="ORF">NCTC6133_00211</name>
</gene>
<organism evidence="2 3">
    <name type="scientific">Staphylococcus aureus</name>
    <dbReference type="NCBI Taxonomy" id="1280"/>
    <lineage>
        <taxon>Bacteria</taxon>
        <taxon>Bacillati</taxon>
        <taxon>Bacillota</taxon>
        <taxon>Bacilli</taxon>
        <taxon>Bacillales</taxon>
        <taxon>Staphylococcaceae</taxon>
        <taxon>Staphylococcus</taxon>
    </lineage>
</organism>
<evidence type="ECO:0000256" key="1">
    <source>
        <dbReference type="SAM" id="Phobius"/>
    </source>
</evidence>
<accession>A0A380DKF0</accession>
<sequence length="121" mass="14178">MVKLTTKIASLKLFASYAIATYILVILTSALNLFKGYVADTFYIAETLLIVLTIILIIILTMEQTWKHHDLWRRIVEVLLLLMTLTGNVFTLLMFVSIRRYQRTSQIHSYNGWESFIRKNY</sequence>